<evidence type="ECO:0000313" key="4">
    <source>
        <dbReference type="Proteomes" id="UP000228874"/>
    </source>
</evidence>
<dbReference type="Proteomes" id="UP000230477">
    <property type="component" value="Unassembled WGS sequence"/>
</dbReference>
<dbReference type="Proteomes" id="UP000228874">
    <property type="component" value="Unassembled WGS sequence"/>
</dbReference>
<evidence type="ECO:0000313" key="2">
    <source>
        <dbReference type="EMBL" id="PIX28138.1"/>
    </source>
</evidence>
<protein>
    <submittedName>
        <fullName evidence="3">Uncharacterized protein</fullName>
    </submittedName>
</protein>
<evidence type="ECO:0000313" key="5">
    <source>
        <dbReference type="Proteomes" id="UP000230477"/>
    </source>
</evidence>
<dbReference type="EMBL" id="PFIH01000024">
    <property type="protein sequence ID" value="PIX28138.1"/>
    <property type="molecule type" value="Genomic_DNA"/>
</dbReference>
<dbReference type="EMBL" id="PFMG01000043">
    <property type="protein sequence ID" value="PIY99777.1"/>
    <property type="molecule type" value="Genomic_DNA"/>
</dbReference>
<evidence type="ECO:0000313" key="1">
    <source>
        <dbReference type="EMBL" id="PIV46309.1"/>
    </source>
</evidence>
<evidence type="ECO:0000313" key="3">
    <source>
        <dbReference type="EMBL" id="PIY99777.1"/>
    </source>
</evidence>
<organism evidence="3 4">
    <name type="scientific">Huberarchaeum crystalense</name>
    <dbReference type="NCBI Taxonomy" id="2014257"/>
    <lineage>
        <taxon>Archaea</taxon>
        <taxon>Candidatus Huberarchaeota</taxon>
        <taxon>Candidatus Huberarchaeia</taxon>
        <taxon>Candidatus Huberarchaeales</taxon>
        <taxon>Candidatus Huberarchaeaceae</taxon>
        <taxon>Candidatus Huberarchaeum</taxon>
    </lineage>
</organism>
<sequence>KDLIEYLKIEYKKSWSESKLKGDLKRSCFYCGELVKSSAKTRDIVETLKWIGDFKEYAKGEDAGNIENIINELVYRMENKKEITDELTGKINIVVHHVQMR</sequence>
<dbReference type="EMBL" id="PETW01000038">
    <property type="protein sequence ID" value="PIV46309.1"/>
    <property type="molecule type" value="Genomic_DNA"/>
</dbReference>
<accession>A0A2H9M7Q3</accession>
<accession>A0A2H9P8G6</accession>
<dbReference type="AlphaFoldDB" id="A0A2H9P8G6"/>
<comment type="caution">
    <text evidence="3">The sequence shown here is derived from an EMBL/GenBank/DDBJ whole genome shotgun (WGS) entry which is preliminary data.</text>
</comment>
<dbReference type="Proteomes" id="UP000231449">
    <property type="component" value="Unassembled WGS sequence"/>
</dbReference>
<proteinExistence type="predicted"/>
<name>A0A2H9P8G6_HUBC1</name>
<feature type="non-terminal residue" evidence="3">
    <location>
        <position position="1"/>
    </location>
</feature>
<reference evidence="3" key="2">
    <citation type="submission" date="2017-09" db="EMBL/GenBank/DDBJ databases">
        <title>Depth-based differentiation of microbial function through sediment-hosted aquifers and enrichment of novel symbionts in the deep terrestrial subsurface.</title>
        <authorList>
            <person name="Probst A.J."/>
            <person name="Ladd B."/>
            <person name="Jarett J.K."/>
            <person name="Geller-Mcgrath D.E."/>
            <person name="Sieber C.M."/>
            <person name="Emerson J.B."/>
            <person name="Anantharaman K."/>
            <person name="Thomas B.C."/>
            <person name="Malmstrom R."/>
            <person name="Stieglmeier M."/>
            <person name="Klingl A."/>
            <person name="Woyke T."/>
            <person name="Ryan C.M."/>
            <person name="Banfield J.F."/>
        </authorList>
    </citation>
    <scope>NUCLEOTIDE SEQUENCE [LARGE SCALE GENOMIC DNA]</scope>
    <source>
        <strain evidence="1">CG02_land_8_20_14_3_00_31_209</strain>
        <strain evidence="3">CG_4_10_14_0_8_um_filter_31_133</strain>
        <strain evidence="2">CG_4_8_14_3_um_filter</strain>
    </source>
</reference>
<gene>
    <name evidence="1" type="ORF">COS22_02145</name>
    <name evidence="3" type="ORF">COY63_01730</name>
    <name evidence="2" type="ORF">COZ66_01095</name>
</gene>
<reference evidence="4 5" key="1">
    <citation type="submission" date="2017-09" db="EMBL/GenBank/DDBJ databases">
        <title>Depth-based differentiation of microbial function through sediment-hosted aquifers and enrichment of novel symbionts in the deep terrestrial subsurface.</title>
        <authorList>
            <person name="Probst A.J."/>
            <person name="Ladd B."/>
            <person name="Jarett J.K."/>
            <person name="Geller-Mcgrath D.E."/>
            <person name="Sieber C.M.K."/>
            <person name="Emerson J.B."/>
            <person name="Anantharaman K."/>
            <person name="Thomas B.C."/>
            <person name="Malmstrom R."/>
            <person name="Stieglmeier M."/>
            <person name="Klingl A."/>
            <person name="Woyke T."/>
            <person name="Ryan C.M."/>
            <person name="Banfield J.F."/>
        </authorList>
    </citation>
    <scope>NUCLEOTIDE SEQUENCE [LARGE SCALE GENOMIC DNA]</scope>
</reference>
<accession>A0A2H9N2L8</accession>